<comment type="caution">
    <text evidence="1">The sequence shown here is derived from an EMBL/GenBank/DDBJ whole genome shotgun (WGS) entry which is preliminary data.</text>
</comment>
<proteinExistence type="predicted"/>
<sequence length="316" mass="36257">MQSVINSVKGTALSVAEYLTPVLKESKFRETGVLTPEEFVAAGEHLVHHCPTWQWAVGDIDRAKPYLPKDKQFLLTRNVPCTRRCKQIEYCDEQEQIIETDDPEGGWVDTHHHYVNLDDKVSDMTLEEAQPALAAQSSGNDEDNDDDDDDEEAVDMEAFEVSGMLDEQDKYTTVDSKNPVKESHESNPEGDIIRTRTYDLHITYDKYYQTPRLWLFGYDENRKPLSVEEMYEDVSQDHAKKTVTMETHPHMPGPPMASVHPCRHAEVMKKIIETVMEGGRELGVHMYLIIFLKFVQSVIPTIEYDFTQNFSLTTSH</sequence>
<reference evidence="1" key="1">
    <citation type="submission" date="2023-04" db="EMBL/GenBank/DDBJ databases">
        <title>A chromosome-level genome assembly of the parasitoid wasp Eretmocerus hayati.</title>
        <authorList>
            <person name="Zhong Y."/>
            <person name="Liu S."/>
            <person name="Liu Y."/>
        </authorList>
    </citation>
    <scope>NUCLEOTIDE SEQUENCE</scope>
    <source>
        <strain evidence="1">ZJU_SS_LIU_2023</strain>
    </source>
</reference>
<accession>A0ACC2PCM2</accession>
<keyword evidence="2" id="KW-1185">Reference proteome</keyword>
<dbReference type="Proteomes" id="UP001239111">
    <property type="component" value="Chromosome 2"/>
</dbReference>
<dbReference type="EMBL" id="CM056742">
    <property type="protein sequence ID" value="KAJ8681044.1"/>
    <property type="molecule type" value="Genomic_DNA"/>
</dbReference>
<name>A0ACC2PCM2_9HYME</name>
<evidence type="ECO:0000313" key="1">
    <source>
        <dbReference type="EMBL" id="KAJ8681044.1"/>
    </source>
</evidence>
<organism evidence="1 2">
    <name type="scientific">Eretmocerus hayati</name>
    <dbReference type="NCBI Taxonomy" id="131215"/>
    <lineage>
        <taxon>Eukaryota</taxon>
        <taxon>Metazoa</taxon>
        <taxon>Ecdysozoa</taxon>
        <taxon>Arthropoda</taxon>
        <taxon>Hexapoda</taxon>
        <taxon>Insecta</taxon>
        <taxon>Pterygota</taxon>
        <taxon>Neoptera</taxon>
        <taxon>Endopterygota</taxon>
        <taxon>Hymenoptera</taxon>
        <taxon>Apocrita</taxon>
        <taxon>Proctotrupomorpha</taxon>
        <taxon>Chalcidoidea</taxon>
        <taxon>Aphelinidae</taxon>
        <taxon>Aphelininae</taxon>
        <taxon>Eretmocerus</taxon>
    </lineage>
</organism>
<gene>
    <name evidence="1" type="ORF">QAD02_016831</name>
</gene>
<evidence type="ECO:0000313" key="2">
    <source>
        <dbReference type="Proteomes" id="UP001239111"/>
    </source>
</evidence>
<protein>
    <submittedName>
        <fullName evidence="1">Uncharacterized protein</fullName>
    </submittedName>
</protein>